<protein>
    <submittedName>
        <fullName evidence="2">Uncharacterized protein</fullName>
    </submittedName>
</protein>
<feature type="chain" id="PRO_5040436434" evidence="1">
    <location>
        <begin position="23"/>
        <end position="77"/>
    </location>
</feature>
<gene>
    <name evidence="2" type="ORF">F5X68DRAFT_207599</name>
</gene>
<keyword evidence="3" id="KW-1185">Reference proteome</keyword>
<dbReference type="AlphaFoldDB" id="A0A9P9A9Z0"/>
<evidence type="ECO:0000256" key="1">
    <source>
        <dbReference type="SAM" id="SignalP"/>
    </source>
</evidence>
<comment type="caution">
    <text evidence="2">The sequence shown here is derived from an EMBL/GenBank/DDBJ whole genome shotgun (WGS) entry which is preliminary data.</text>
</comment>
<reference evidence="2" key="1">
    <citation type="journal article" date="2021" name="Nat. Commun.">
        <title>Genetic determinants of endophytism in the Arabidopsis root mycobiome.</title>
        <authorList>
            <person name="Mesny F."/>
            <person name="Miyauchi S."/>
            <person name="Thiergart T."/>
            <person name="Pickel B."/>
            <person name="Atanasova L."/>
            <person name="Karlsson M."/>
            <person name="Huettel B."/>
            <person name="Barry K.W."/>
            <person name="Haridas S."/>
            <person name="Chen C."/>
            <person name="Bauer D."/>
            <person name="Andreopoulos W."/>
            <person name="Pangilinan J."/>
            <person name="LaButti K."/>
            <person name="Riley R."/>
            <person name="Lipzen A."/>
            <person name="Clum A."/>
            <person name="Drula E."/>
            <person name="Henrissat B."/>
            <person name="Kohler A."/>
            <person name="Grigoriev I.V."/>
            <person name="Martin F.M."/>
            <person name="Hacquard S."/>
        </authorList>
    </citation>
    <scope>NUCLEOTIDE SEQUENCE</scope>
    <source>
        <strain evidence="2">MPI-SDFR-AT-0117</strain>
    </source>
</reference>
<evidence type="ECO:0000313" key="3">
    <source>
        <dbReference type="Proteomes" id="UP000770015"/>
    </source>
</evidence>
<feature type="signal peptide" evidence="1">
    <location>
        <begin position="1"/>
        <end position="22"/>
    </location>
</feature>
<name>A0A9P9A9Z0_9PEZI</name>
<dbReference type="Proteomes" id="UP000770015">
    <property type="component" value="Unassembled WGS sequence"/>
</dbReference>
<proteinExistence type="predicted"/>
<dbReference type="EMBL" id="JAGSXJ010000012">
    <property type="protein sequence ID" value="KAH6686647.1"/>
    <property type="molecule type" value="Genomic_DNA"/>
</dbReference>
<evidence type="ECO:0000313" key="2">
    <source>
        <dbReference type="EMBL" id="KAH6686647.1"/>
    </source>
</evidence>
<sequence length="77" mass="8016">MQRMSEAIAGLGNCQLVRRTLAFLLLAALIRSCMPGKGRNGLTEGSGERCDGSASFPLPCDVLSTSGSCSFRPVPGV</sequence>
<organism evidence="2 3">
    <name type="scientific">Plectosphaerella plurivora</name>
    <dbReference type="NCBI Taxonomy" id="936078"/>
    <lineage>
        <taxon>Eukaryota</taxon>
        <taxon>Fungi</taxon>
        <taxon>Dikarya</taxon>
        <taxon>Ascomycota</taxon>
        <taxon>Pezizomycotina</taxon>
        <taxon>Sordariomycetes</taxon>
        <taxon>Hypocreomycetidae</taxon>
        <taxon>Glomerellales</taxon>
        <taxon>Plectosphaerellaceae</taxon>
        <taxon>Plectosphaerella</taxon>
    </lineage>
</organism>
<accession>A0A9P9A9Z0</accession>
<keyword evidence="1" id="KW-0732">Signal</keyword>